<dbReference type="GO" id="GO:0051301">
    <property type="term" value="P:cell division"/>
    <property type="evidence" value="ECO:0007669"/>
    <property type="project" value="UniProtKB-KW"/>
</dbReference>
<evidence type="ECO:0000256" key="9">
    <source>
        <dbReference type="ARBA" id="ARBA00022842"/>
    </source>
</evidence>
<evidence type="ECO:0000256" key="11">
    <source>
        <dbReference type="ARBA" id="ARBA00023204"/>
    </source>
</evidence>
<dbReference type="InterPro" id="IPR000977">
    <property type="entry name" value="DNA_ligase_ATP-dep"/>
</dbReference>
<dbReference type="Gene3D" id="2.40.50.140">
    <property type="entry name" value="Nucleic acid-binding proteins"/>
    <property type="match status" value="1"/>
</dbReference>
<evidence type="ECO:0000256" key="1">
    <source>
        <dbReference type="ARBA" id="ARBA00007572"/>
    </source>
</evidence>
<keyword evidence="11 14" id="KW-0234">DNA repair</keyword>
<evidence type="ECO:0000256" key="13">
    <source>
        <dbReference type="ARBA" id="ARBA00034003"/>
    </source>
</evidence>
<dbReference type="FunFam" id="1.10.3260.10:FF:000007">
    <property type="entry name" value="DNA ligase"/>
    <property type="match status" value="1"/>
</dbReference>
<dbReference type="Pfam" id="PF04679">
    <property type="entry name" value="DNA_ligase_A_C"/>
    <property type="match status" value="1"/>
</dbReference>
<keyword evidence="10 14" id="KW-0233">DNA recombination</keyword>
<proteinExistence type="inferred from homology"/>
<comment type="function">
    <text evidence="14">DNA ligase that seals nicks in double-stranded DNA during DNA replication, DNA recombination and DNA repair.</text>
</comment>
<dbReference type="NCBIfam" id="TIGR00574">
    <property type="entry name" value="dnl1"/>
    <property type="match status" value="1"/>
</dbReference>
<evidence type="ECO:0000313" key="17">
    <source>
        <dbReference type="EMBL" id="SHK23160.1"/>
    </source>
</evidence>
<evidence type="ECO:0000256" key="15">
    <source>
        <dbReference type="RuleBase" id="RU004196"/>
    </source>
</evidence>
<evidence type="ECO:0000256" key="10">
    <source>
        <dbReference type="ARBA" id="ARBA00023172"/>
    </source>
</evidence>
<feature type="binding site" evidence="14">
    <location>
        <position position="261"/>
    </location>
    <ligand>
        <name>ATP</name>
        <dbReference type="ChEBI" id="CHEBI:30616"/>
    </ligand>
</feature>
<feature type="binding site" evidence="14">
    <location>
        <position position="405"/>
    </location>
    <ligand>
        <name>ATP</name>
        <dbReference type="ChEBI" id="CHEBI:30616"/>
    </ligand>
</feature>
<dbReference type="RefSeq" id="WP_079653548.1">
    <property type="nucleotide sequence ID" value="NZ_LT670846.1"/>
</dbReference>
<dbReference type="SUPFAM" id="SSF50249">
    <property type="entry name" value="Nucleic acid-binding proteins"/>
    <property type="match status" value="1"/>
</dbReference>
<feature type="binding site" evidence="14">
    <location>
        <position position="239"/>
    </location>
    <ligand>
        <name>ATP</name>
        <dbReference type="ChEBI" id="CHEBI:30616"/>
    </ligand>
</feature>
<dbReference type="InterPro" id="IPR012340">
    <property type="entry name" value="NA-bd_OB-fold"/>
</dbReference>
<dbReference type="FunFam" id="3.30.470.30:FF:000012">
    <property type="entry name" value="Probable DNA ligase"/>
    <property type="match status" value="1"/>
</dbReference>
<dbReference type="InterPro" id="IPR012309">
    <property type="entry name" value="DNA_ligase_ATP-dep_C"/>
</dbReference>
<dbReference type="Gene3D" id="1.10.3260.10">
    <property type="entry name" value="DNA ligase, ATP-dependent, N-terminal domain"/>
    <property type="match status" value="1"/>
</dbReference>
<feature type="binding site" evidence="14">
    <location>
        <position position="411"/>
    </location>
    <ligand>
        <name>ATP</name>
        <dbReference type="ChEBI" id="CHEBI:30616"/>
    </ligand>
</feature>
<keyword evidence="4 14" id="KW-0235">DNA replication</keyword>
<keyword evidence="12 14" id="KW-0131">Cell cycle</keyword>
<sequence>MKFSQLADYFERLERITSRIELSEVLAEVLKNCLPEEVDKVIYLLMGEIAPPYRGLEFGLSEKLTAEATSKAYGVKISQVNDLYKKLGDLGEVALHLNQREGKGLDVVQVYQELYQVASAKGTWEKVMRLVNLLRGLSGKESKYVVRIVIGRLRLGIGEATLIEALALAFGRRSLKELIERAYNLCSDLGLVASTLFKEGVQSLESFKIQVGYPIRPALAERVSSPSEIISRLGRCALEVKYDGFRLQIHKKGKEVEIYSRNLERMTQMFPDVVSAVLELPFEELIFEGEAIAYNESTGEFYPFQITIQRKRKYDVHKYSEEYPLKLFAFDLLYLEGEDYTVKPFVERRKRLEGVVIGNSLIEPSEMIIAEEVKQVEEFFEKAIERGLEGIMAKRLDAPYTAGSRNFNWIKLKRSYKGQLSDSLDLVIVGYFYGRGNRAKLGIGAVLAAVYDRDSDTFKTVAKVGSGFTEEEWIKLKHMLDEIKLERKHPRVESTIEPDVWTEPRYVITVLADEITISPIHTAGYALRFPRAVGFIRADKNPEDATDLSEILRLYEIQRKVTVGE</sequence>
<dbReference type="InterPro" id="IPR050191">
    <property type="entry name" value="ATP-dep_DNA_ligase"/>
</dbReference>
<protein>
    <recommendedName>
        <fullName evidence="14">Probable DNA ligase</fullName>
        <ecNumber evidence="14">6.5.1.1</ecNumber>
    </recommendedName>
    <alternativeName>
        <fullName evidence="14">Polydeoxyribonucleotide synthase [ATP]</fullName>
    </alternativeName>
</protein>
<dbReference type="HAMAP" id="MF_00407">
    <property type="entry name" value="DNA_ligase"/>
    <property type="match status" value="1"/>
</dbReference>
<dbReference type="Pfam" id="PF04675">
    <property type="entry name" value="DNA_ligase_A_N"/>
    <property type="match status" value="1"/>
</dbReference>
<dbReference type="SUPFAM" id="SSF56091">
    <property type="entry name" value="DNA ligase/mRNA capping enzyme, catalytic domain"/>
    <property type="match status" value="1"/>
</dbReference>
<dbReference type="GO" id="GO:0006281">
    <property type="term" value="P:DNA repair"/>
    <property type="evidence" value="ECO:0007669"/>
    <property type="project" value="UniProtKB-UniRule"/>
</dbReference>
<evidence type="ECO:0000313" key="18">
    <source>
        <dbReference type="Proteomes" id="UP000189810"/>
    </source>
</evidence>
<accession>A0A1M6QSS2</accession>
<dbReference type="GO" id="GO:0006310">
    <property type="term" value="P:DNA recombination"/>
    <property type="evidence" value="ECO:0007669"/>
    <property type="project" value="UniProtKB-UniRule"/>
</dbReference>
<dbReference type="STRING" id="381751.SAMN05444391_0373"/>
<dbReference type="PROSITE" id="PS00333">
    <property type="entry name" value="DNA_LIGASE_A2"/>
    <property type="match status" value="1"/>
</dbReference>
<keyword evidence="18" id="KW-1185">Reference proteome</keyword>
<evidence type="ECO:0000256" key="2">
    <source>
        <dbReference type="ARBA" id="ARBA00022598"/>
    </source>
</evidence>
<dbReference type="Pfam" id="PF01068">
    <property type="entry name" value="DNA_ligase_A_M"/>
    <property type="match status" value="1"/>
</dbReference>
<keyword evidence="9 14" id="KW-0460">Magnesium</keyword>
<comment type="cofactor">
    <cofactor evidence="14">
        <name>Mg(2+)</name>
        <dbReference type="ChEBI" id="CHEBI:18420"/>
    </cofactor>
</comment>
<organism evidence="17 18">
    <name type="scientific">Thermocrinis minervae</name>
    <dbReference type="NCBI Taxonomy" id="381751"/>
    <lineage>
        <taxon>Bacteria</taxon>
        <taxon>Pseudomonadati</taxon>
        <taxon>Aquificota</taxon>
        <taxon>Aquificia</taxon>
        <taxon>Aquificales</taxon>
        <taxon>Aquificaceae</taxon>
        <taxon>Thermocrinis</taxon>
    </lineage>
</organism>
<feature type="binding site" evidence="14">
    <location>
        <position position="290"/>
    </location>
    <ligand>
        <name>ATP</name>
        <dbReference type="ChEBI" id="CHEBI:30616"/>
    </ligand>
</feature>
<feature type="binding site" evidence="14">
    <location>
        <position position="330"/>
    </location>
    <ligand>
        <name>ATP</name>
        <dbReference type="ChEBI" id="CHEBI:30616"/>
    </ligand>
</feature>
<dbReference type="GO" id="GO:0006273">
    <property type="term" value="P:lagging strand elongation"/>
    <property type="evidence" value="ECO:0007669"/>
    <property type="project" value="TreeGrafter"/>
</dbReference>
<dbReference type="GO" id="GO:0005524">
    <property type="term" value="F:ATP binding"/>
    <property type="evidence" value="ECO:0007669"/>
    <property type="project" value="UniProtKB-UniRule"/>
</dbReference>
<reference evidence="17 18" key="1">
    <citation type="submission" date="2016-11" db="EMBL/GenBank/DDBJ databases">
        <authorList>
            <person name="Jaros S."/>
            <person name="Januszkiewicz K."/>
            <person name="Wedrychowicz H."/>
        </authorList>
    </citation>
    <scope>NUCLEOTIDE SEQUENCE [LARGE SCALE GENOMIC DNA]</scope>
    <source>
        <strain evidence="17 18">DSM 19557</strain>
    </source>
</reference>
<dbReference type="GO" id="GO:0046872">
    <property type="term" value="F:metal ion binding"/>
    <property type="evidence" value="ECO:0007669"/>
    <property type="project" value="UniProtKB-KW"/>
</dbReference>
<dbReference type="EMBL" id="LT670846">
    <property type="protein sequence ID" value="SHK23160.1"/>
    <property type="molecule type" value="Genomic_DNA"/>
</dbReference>
<dbReference type="PANTHER" id="PTHR45674:SF4">
    <property type="entry name" value="DNA LIGASE 1"/>
    <property type="match status" value="1"/>
</dbReference>
<dbReference type="PROSITE" id="PS50160">
    <property type="entry name" value="DNA_LIGASE_A3"/>
    <property type="match status" value="1"/>
</dbReference>
<dbReference type="CDD" id="cd07901">
    <property type="entry name" value="Adenylation_DNA_ligase_Arch_LigB"/>
    <property type="match status" value="1"/>
</dbReference>
<keyword evidence="3 14" id="KW-0132">Cell division</keyword>
<dbReference type="Gene3D" id="3.30.470.30">
    <property type="entry name" value="DNA ligase/mRNA capping enzyme"/>
    <property type="match status" value="1"/>
</dbReference>
<gene>
    <name evidence="14" type="primary">lig</name>
    <name evidence="17" type="ORF">SAMN05444391_0373</name>
</gene>
<evidence type="ECO:0000256" key="12">
    <source>
        <dbReference type="ARBA" id="ARBA00023306"/>
    </source>
</evidence>
<feature type="active site" description="N6-AMP-lysine intermediate" evidence="14">
    <location>
        <position position="241"/>
    </location>
</feature>
<dbReference type="GO" id="GO:0003910">
    <property type="term" value="F:DNA ligase (ATP) activity"/>
    <property type="evidence" value="ECO:0007669"/>
    <property type="project" value="UniProtKB-UniRule"/>
</dbReference>
<evidence type="ECO:0000256" key="14">
    <source>
        <dbReference type="HAMAP-Rule" id="MF_00407"/>
    </source>
</evidence>
<dbReference type="PANTHER" id="PTHR45674">
    <property type="entry name" value="DNA LIGASE 1/3 FAMILY MEMBER"/>
    <property type="match status" value="1"/>
</dbReference>
<evidence type="ECO:0000256" key="5">
    <source>
        <dbReference type="ARBA" id="ARBA00022723"/>
    </source>
</evidence>
<dbReference type="OrthoDB" id="9802472at2"/>
<evidence type="ECO:0000256" key="7">
    <source>
        <dbReference type="ARBA" id="ARBA00022763"/>
    </source>
</evidence>
<name>A0A1M6QSS2_9AQUI</name>
<dbReference type="InterPro" id="IPR036599">
    <property type="entry name" value="DNA_ligase_N_sf"/>
</dbReference>
<dbReference type="GO" id="GO:0071897">
    <property type="term" value="P:DNA biosynthetic process"/>
    <property type="evidence" value="ECO:0007669"/>
    <property type="project" value="InterPro"/>
</dbReference>
<evidence type="ECO:0000259" key="16">
    <source>
        <dbReference type="PROSITE" id="PS50160"/>
    </source>
</evidence>
<evidence type="ECO:0000256" key="8">
    <source>
        <dbReference type="ARBA" id="ARBA00022840"/>
    </source>
</evidence>
<keyword evidence="8 14" id="KW-0067">ATP-binding</keyword>
<comment type="similarity">
    <text evidence="1 14 15">Belongs to the ATP-dependent DNA ligase family.</text>
</comment>
<keyword evidence="7 14" id="KW-0227">DNA damage</keyword>
<dbReference type="InterPro" id="IPR016059">
    <property type="entry name" value="DNA_ligase_ATP-dep_CS"/>
</dbReference>
<keyword evidence="6 14" id="KW-0547">Nucleotide-binding</keyword>
<dbReference type="Proteomes" id="UP000189810">
    <property type="component" value="Chromosome I"/>
</dbReference>
<keyword evidence="5 14" id="KW-0479">Metal-binding</keyword>
<keyword evidence="2 14" id="KW-0436">Ligase</keyword>
<dbReference type="GO" id="GO:0003677">
    <property type="term" value="F:DNA binding"/>
    <property type="evidence" value="ECO:0007669"/>
    <property type="project" value="InterPro"/>
</dbReference>
<evidence type="ECO:0000256" key="3">
    <source>
        <dbReference type="ARBA" id="ARBA00022618"/>
    </source>
</evidence>
<feature type="domain" description="ATP-dependent DNA ligase family profile" evidence="16">
    <location>
        <begin position="318"/>
        <end position="452"/>
    </location>
</feature>
<dbReference type="AlphaFoldDB" id="A0A1M6QSS2"/>
<dbReference type="EC" id="6.5.1.1" evidence="14"/>
<dbReference type="InterPro" id="IPR022865">
    <property type="entry name" value="DNA_ligae_ATP-dep_bac/arc"/>
</dbReference>
<dbReference type="InterPro" id="IPR012308">
    <property type="entry name" value="DNA_ligase_ATP-dep_N"/>
</dbReference>
<dbReference type="SUPFAM" id="SSF117018">
    <property type="entry name" value="ATP-dependent DNA ligase DNA-binding domain"/>
    <property type="match status" value="1"/>
</dbReference>
<evidence type="ECO:0000256" key="6">
    <source>
        <dbReference type="ARBA" id="ARBA00022741"/>
    </source>
</evidence>
<dbReference type="InterPro" id="IPR012310">
    <property type="entry name" value="DNA_ligase_ATP-dep_cent"/>
</dbReference>
<feature type="binding site" evidence="14">
    <location>
        <position position="246"/>
    </location>
    <ligand>
        <name>ATP</name>
        <dbReference type="ChEBI" id="CHEBI:30616"/>
    </ligand>
</feature>
<evidence type="ECO:0000256" key="4">
    <source>
        <dbReference type="ARBA" id="ARBA00022705"/>
    </source>
</evidence>
<comment type="catalytic activity">
    <reaction evidence="13 14">
        <text>ATP + (deoxyribonucleotide)n-3'-hydroxyl + 5'-phospho-(deoxyribonucleotide)m = (deoxyribonucleotide)n+m + AMP + diphosphate.</text>
        <dbReference type="EC" id="6.5.1.1"/>
    </reaction>
</comment>
<dbReference type="CDD" id="cd07969">
    <property type="entry name" value="OBF_DNA_ligase_I"/>
    <property type="match status" value="1"/>
</dbReference>